<reference evidence="3" key="1">
    <citation type="journal article" date="2019" name="Int. J. Syst. Evol. Microbiol.">
        <title>The Global Catalogue of Microorganisms (GCM) 10K type strain sequencing project: providing services to taxonomists for standard genome sequencing and annotation.</title>
        <authorList>
            <consortium name="The Broad Institute Genomics Platform"/>
            <consortium name="The Broad Institute Genome Sequencing Center for Infectious Disease"/>
            <person name="Wu L."/>
            <person name="Ma J."/>
        </authorList>
    </citation>
    <scope>NUCLEOTIDE SEQUENCE [LARGE SCALE GENOMIC DNA]</scope>
    <source>
        <strain evidence="3">JCM 9687</strain>
    </source>
</reference>
<dbReference type="EMBL" id="BAAAYK010000038">
    <property type="protein sequence ID" value="GAA3359482.1"/>
    <property type="molecule type" value="Genomic_DNA"/>
</dbReference>
<feature type="domain" description="Carboxymuconolactone decarboxylase-like" evidence="1">
    <location>
        <begin position="22"/>
        <end position="99"/>
    </location>
</feature>
<protein>
    <submittedName>
        <fullName evidence="2">Carboxymuconolactone decarboxylase family protein</fullName>
    </submittedName>
</protein>
<dbReference type="Gene3D" id="1.20.1290.10">
    <property type="entry name" value="AhpD-like"/>
    <property type="match status" value="1"/>
</dbReference>
<comment type="caution">
    <text evidence="2">The sequence shown here is derived from an EMBL/GenBank/DDBJ whole genome shotgun (WGS) entry which is preliminary data.</text>
</comment>
<evidence type="ECO:0000259" key="1">
    <source>
        <dbReference type="Pfam" id="PF02627"/>
    </source>
</evidence>
<dbReference type="RefSeq" id="WP_344927979.1">
    <property type="nucleotide sequence ID" value="NZ_BAAAYK010000038.1"/>
</dbReference>
<evidence type="ECO:0000313" key="3">
    <source>
        <dbReference type="Proteomes" id="UP001500483"/>
    </source>
</evidence>
<dbReference type="Proteomes" id="UP001500483">
    <property type="component" value="Unassembled WGS sequence"/>
</dbReference>
<dbReference type="InterPro" id="IPR003779">
    <property type="entry name" value="CMD-like"/>
</dbReference>
<evidence type="ECO:0000313" key="2">
    <source>
        <dbReference type="EMBL" id="GAA3359482.1"/>
    </source>
</evidence>
<dbReference type="PANTHER" id="PTHR34846:SF10">
    <property type="entry name" value="CYTOPLASMIC PROTEIN"/>
    <property type="match status" value="1"/>
</dbReference>
<dbReference type="SUPFAM" id="SSF69118">
    <property type="entry name" value="AhpD-like"/>
    <property type="match status" value="1"/>
</dbReference>
<dbReference type="NCBIfam" id="TIGR00778">
    <property type="entry name" value="ahpD_dom"/>
    <property type="match status" value="1"/>
</dbReference>
<dbReference type="InterPro" id="IPR029032">
    <property type="entry name" value="AhpD-like"/>
</dbReference>
<proteinExistence type="predicted"/>
<dbReference type="InterPro" id="IPR004675">
    <property type="entry name" value="AhpD_core"/>
</dbReference>
<dbReference type="PANTHER" id="PTHR34846">
    <property type="entry name" value="4-CARBOXYMUCONOLACTONE DECARBOXYLASE FAMILY PROTEIN (AFU_ORTHOLOGUE AFUA_6G11590)"/>
    <property type="match status" value="1"/>
</dbReference>
<name>A0ABP6RTF5_9PSEU</name>
<accession>A0ABP6RTF5</accession>
<gene>
    <name evidence="2" type="ORF">GCM10020366_35670</name>
</gene>
<keyword evidence="3" id="KW-1185">Reference proteome</keyword>
<sequence>MTATARLDLLSLTPNGFADLRRLAERSGADAQDAGLDPILLELVRLRASQLNGCGFCTGLHARQALEHGESQQRLDELPDWATSSRFAAHERAALLLAESVTLLPGGRVPDEHYREAQAHFDEPQLAHLLWTISLINTFNRLAISTALPRG</sequence>
<dbReference type="Pfam" id="PF02627">
    <property type="entry name" value="CMD"/>
    <property type="match status" value="1"/>
</dbReference>
<organism evidence="2 3">
    <name type="scientific">Saccharopolyspora gregorii</name>
    <dbReference type="NCBI Taxonomy" id="33914"/>
    <lineage>
        <taxon>Bacteria</taxon>
        <taxon>Bacillati</taxon>
        <taxon>Actinomycetota</taxon>
        <taxon>Actinomycetes</taxon>
        <taxon>Pseudonocardiales</taxon>
        <taxon>Pseudonocardiaceae</taxon>
        <taxon>Saccharopolyspora</taxon>
    </lineage>
</organism>